<evidence type="ECO:0000256" key="1">
    <source>
        <dbReference type="SAM" id="MobiDB-lite"/>
    </source>
</evidence>
<proteinExistence type="evidence at transcript level"/>
<dbReference type="EMBL" id="GADI01004476">
    <property type="protein sequence ID" value="JAA69332.1"/>
    <property type="molecule type" value="mRNA"/>
</dbReference>
<evidence type="ECO:0000256" key="2">
    <source>
        <dbReference type="SAM" id="SignalP"/>
    </source>
</evidence>
<name>A0A0K8RDT7_IXORI</name>
<feature type="region of interest" description="Disordered" evidence="1">
    <location>
        <begin position="69"/>
        <end position="90"/>
    </location>
</feature>
<accession>A0A0K8RDT7</accession>
<keyword evidence="2" id="KW-0732">Signal</keyword>
<reference evidence="3" key="1">
    <citation type="submission" date="2012-12" db="EMBL/GenBank/DDBJ databases">
        <title>Identification and characterization of a phenylalanine ammonia-lyase gene family in Isatis indigotica Fort.</title>
        <authorList>
            <person name="Liu Q."/>
            <person name="Chen J."/>
            <person name="Zhou X."/>
            <person name="Di P."/>
            <person name="Xiao Y."/>
            <person name="Xuan H."/>
            <person name="Zhang L."/>
            <person name="Chen W."/>
        </authorList>
    </citation>
    <scope>NUCLEOTIDE SEQUENCE</scope>
    <source>
        <tissue evidence="3">Salivary gland</tissue>
    </source>
</reference>
<organism evidence="3">
    <name type="scientific">Ixodes ricinus</name>
    <name type="common">Common tick</name>
    <name type="synonym">Acarus ricinus</name>
    <dbReference type="NCBI Taxonomy" id="34613"/>
    <lineage>
        <taxon>Eukaryota</taxon>
        <taxon>Metazoa</taxon>
        <taxon>Ecdysozoa</taxon>
        <taxon>Arthropoda</taxon>
        <taxon>Chelicerata</taxon>
        <taxon>Arachnida</taxon>
        <taxon>Acari</taxon>
        <taxon>Parasitiformes</taxon>
        <taxon>Ixodida</taxon>
        <taxon>Ixodoidea</taxon>
        <taxon>Ixodidae</taxon>
        <taxon>Ixodinae</taxon>
        <taxon>Ixodes</taxon>
    </lineage>
</organism>
<feature type="signal peptide" evidence="2">
    <location>
        <begin position="1"/>
        <end position="17"/>
    </location>
</feature>
<evidence type="ECO:0000313" key="3">
    <source>
        <dbReference type="EMBL" id="JAA69332.1"/>
    </source>
</evidence>
<protein>
    <submittedName>
        <fullName evidence="3">Putative secreted protein</fullName>
    </submittedName>
</protein>
<sequence length="90" mass="10059">MRIACILMGLAVLVALAEYHAIQSNKPACRASTFRPKKLPRWTELRNCREAAGVVCEANGTFSDLLIRKRPAKPSPTPSSRKWEPFLSAY</sequence>
<feature type="chain" id="PRO_5005517526" evidence="2">
    <location>
        <begin position="18"/>
        <end position="90"/>
    </location>
</feature>
<dbReference type="AlphaFoldDB" id="A0A0K8RDT7"/>